<organism evidence="12 13">
    <name type="scientific">Methanobrevibacter millerae</name>
    <dbReference type="NCBI Taxonomy" id="230361"/>
    <lineage>
        <taxon>Archaea</taxon>
        <taxon>Methanobacteriati</taxon>
        <taxon>Methanobacteriota</taxon>
        <taxon>Methanomada group</taxon>
        <taxon>Methanobacteria</taxon>
        <taxon>Methanobacteriales</taxon>
        <taxon>Methanobacteriaceae</taxon>
        <taxon>Methanobrevibacter</taxon>
    </lineage>
</organism>
<evidence type="ECO:0000256" key="10">
    <source>
        <dbReference type="ARBA" id="ARBA00022842"/>
    </source>
</evidence>
<reference evidence="12" key="1">
    <citation type="submission" date="2019-04" db="EMBL/GenBank/DDBJ databases">
        <title>Evolution of Biomass-Degrading Anaerobic Consortia Revealed by Metagenomics.</title>
        <authorList>
            <person name="Peng X."/>
        </authorList>
    </citation>
    <scope>NUCLEOTIDE SEQUENCE</scope>
    <source>
        <strain evidence="12">SIG12</strain>
    </source>
</reference>
<gene>
    <name evidence="12" type="ORF">E7Z73_04720</name>
</gene>
<evidence type="ECO:0000256" key="8">
    <source>
        <dbReference type="ARBA" id="ARBA00022759"/>
    </source>
</evidence>
<dbReference type="CDD" id="cd09278">
    <property type="entry name" value="RNase_HI_prokaryote_like"/>
    <property type="match status" value="1"/>
</dbReference>
<dbReference type="AlphaFoldDB" id="A0A8T3VBE1"/>
<evidence type="ECO:0000256" key="2">
    <source>
        <dbReference type="ARBA" id="ARBA00001946"/>
    </source>
</evidence>
<dbReference type="GO" id="GO:0004523">
    <property type="term" value="F:RNA-DNA hybrid ribonuclease activity"/>
    <property type="evidence" value="ECO:0007669"/>
    <property type="project" value="UniProtKB-EC"/>
</dbReference>
<dbReference type="InterPro" id="IPR036397">
    <property type="entry name" value="RNaseH_sf"/>
</dbReference>
<evidence type="ECO:0000256" key="3">
    <source>
        <dbReference type="ARBA" id="ARBA00005300"/>
    </source>
</evidence>
<proteinExistence type="inferred from homology"/>
<comment type="cofactor">
    <cofactor evidence="2">
        <name>Mg(2+)</name>
        <dbReference type="ChEBI" id="CHEBI:18420"/>
    </cofactor>
</comment>
<dbReference type="PANTHER" id="PTHR10642">
    <property type="entry name" value="RIBONUCLEASE H1"/>
    <property type="match status" value="1"/>
</dbReference>
<evidence type="ECO:0000256" key="9">
    <source>
        <dbReference type="ARBA" id="ARBA00022801"/>
    </source>
</evidence>
<keyword evidence="8" id="KW-0255">Endonuclease</keyword>
<evidence type="ECO:0000256" key="5">
    <source>
        <dbReference type="ARBA" id="ARBA00012180"/>
    </source>
</evidence>
<dbReference type="InterPro" id="IPR002156">
    <property type="entry name" value="RNaseH_domain"/>
</dbReference>
<dbReference type="GO" id="GO:0043137">
    <property type="term" value="P:DNA replication, removal of RNA primer"/>
    <property type="evidence" value="ECO:0007669"/>
    <property type="project" value="TreeGrafter"/>
</dbReference>
<keyword evidence="7" id="KW-0479">Metal-binding</keyword>
<dbReference type="PROSITE" id="PS50879">
    <property type="entry name" value="RNASE_H_1"/>
    <property type="match status" value="1"/>
</dbReference>
<protein>
    <recommendedName>
        <fullName evidence="5">ribonuclease H</fullName>
        <ecNumber evidence="5">3.1.26.4</ecNumber>
    </recommendedName>
</protein>
<dbReference type="Gene3D" id="3.30.420.10">
    <property type="entry name" value="Ribonuclease H-like superfamily/Ribonuclease H"/>
    <property type="match status" value="1"/>
</dbReference>
<evidence type="ECO:0000256" key="4">
    <source>
        <dbReference type="ARBA" id="ARBA00011245"/>
    </source>
</evidence>
<dbReference type="Pfam" id="PF00075">
    <property type="entry name" value="RNase_H"/>
    <property type="match status" value="1"/>
</dbReference>
<dbReference type="EMBL" id="SUTE01000037">
    <property type="protein sequence ID" value="MBE6505037.1"/>
    <property type="molecule type" value="Genomic_DNA"/>
</dbReference>
<dbReference type="GO" id="GO:0003676">
    <property type="term" value="F:nucleic acid binding"/>
    <property type="evidence" value="ECO:0007669"/>
    <property type="project" value="InterPro"/>
</dbReference>
<keyword evidence="6" id="KW-0540">Nuclease</keyword>
<evidence type="ECO:0000313" key="13">
    <source>
        <dbReference type="Proteomes" id="UP000762703"/>
    </source>
</evidence>
<accession>A0A8T3VBE1</accession>
<dbReference type="InterPro" id="IPR012337">
    <property type="entry name" value="RNaseH-like_sf"/>
</dbReference>
<dbReference type="Proteomes" id="UP000762703">
    <property type="component" value="Unassembled WGS sequence"/>
</dbReference>
<comment type="catalytic activity">
    <reaction evidence="1">
        <text>Endonucleolytic cleavage to 5'-phosphomonoester.</text>
        <dbReference type="EC" id="3.1.26.4"/>
    </reaction>
</comment>
<keyword evidence="9" id="KW-0378">Hydrolase</keyword>
<evidence type="ECO:0000256" key="6">
    <source>
        <dbReference type="ARBA" id="ARBA00022722"/>
    </source>
</evidence>
<comment type="subunit">
    <text evidence="4">Monomer.</text>
</comment>
<sequence length="187" mass="21148">MINMAKYTYYTDGAATMNYKNGKYVREAGGWAFVLLIDNAEDSSHSGGCPLTTNNEMELYAIYASMKDFISKCESGDIVEICSDSGYCIDIFTKWAKNWQKRGWKKSDNKPIKNLKIIKSIWGLMDKINQKQCILKFIKVKGHSSNEYNNKADELAVNAKMDAFKTGKTTYFDENDGLLGGKSKYSN</sequence>
<dbReference type="GO" id="GO:0046872">
    <property type="term" value="F:metal ion binding"/>
    <property type="evidence" value="ECO:0007669"/>
    <property type="project" value="UniProtKB-KW"/>
</dbReference>
<feature type="domain" description="RNase H type-1" evidence="11">
    <location>
        <begin position="3"/>
        <end position="161"/>
    </location>
</feature>
<name>A0A8T3VBE1_9EURY</name>
<evidence type="ECO:0000256" key="7">
    <source>
        <dbReference type="ARBA" id="ARBA00022723"/>
    </source>
</evidence>
<keyword evidence="10" id="KW-0460">Magnesium</keyword>
<evidence type="ECO:0000259" key="11">
    <source>
        <dbReference type="PROSITE" id="PS50879"/>
    </source>
</evidence>
<evidence type="ECO:0000256" key="1">
    <source>
        <dbReference type="ARBA" id="ARBA00000077"/>
    </source>
</evidence>
<dbReference type="SUPFAM" id="SSF53098">
    <property type="entry name" value="Ribonuclease H-like"/>
    <property type="match status" value="1"/>
</dbReference>
<comment type="caution">
    <text evidence="12">The sequence shown here is derived from an EMBL/GenBank/DDBJ whole genome shotgun (WGS) entry which is preliminary data.</text>
</comment>
<comment type="similarity">
    <text evidence="3">Belongs to the RNase H family.</text>
</comment>
<dbReference type="EC" id="3.1.26.4" evidence="5"/>
<dbReference type="PANTHER" id="PTHR10642:SF26">
    <property type="entry name" value="RIBONUCLEASE H1"/>
    <property type="match status" value="1"/>
</dbReference>
<dbReference type="InterPro" id="IPR022892">
    <property type="entry name" value="RNaseHI"/>
</dbReference>
<evidence type="ECO:0000313" key="12">
    <source>
        <dbReference type="EMBL" id="MBE6505037.1"/>
    </source>
</evidence>
<dbReference type="InterPro" id="IPR050092">
    <property type="entry name" value="RNase_H"/>
</dbReference>